<name>A0A3P8UQ65_CYNSE</name>
<dbReference type="GeneTree" id="ENSGT00390000015721"/>
<reference evidence="3 4" key="1">
    <citation type="journal article" date="2014" name="Nat. Genet.">
        <title>Whole-genome sequence of a flatfish provides insights into ZW sex chromosome evolution and adaptation to a benthic lifestyle.</title>
        <authorList>
            <person name="Chen S."/>
            <person name="Zhang G."/>
            <person name="Shao C."/>
            <person name="Huang Q."/>
            <person name="Liu G."/>
            <person name="Zhang P."/>
            <person name="Song W."/>
            <person name="An N."/>
            <person name="Chalopin D."/>
            <person name="Volff J.N."/>
            <person name="Hong Y."/>
            <person name="Li Q."/>
            <person name="Sha Z."/>
            <person name="Zhou H."/>
            <person name="Xie M."/>
            <person name="Yu Q."/>
            <person name="Liu Y."/>
            <person name="Xiang H."/>
            <person name="Wang N."/>
            <person name="Wu K."/>
            <person name="Yang C."/>
            <person name="Zhou Q."/>
            <person name="Liao X."/>
            <person name="Yang L."/>
            <person name="Hu Q."/>
            <person name="Zhang J."/>
            <person name="Meng L."/>
            <person name="Jin L."/>
            <person name="Tian Y."/>
            <person name="Lian J."/>
            <person name="Yang J."/>
            <person name="Miao G."/>
            <person name="Liu S."/>
            <person name="Liang Z."/>
            <person name="Yan F."/>
            <person name="Li Y."/>
            <person name="Sun B."/>
            <person name="Zhang H."/>
            <person name="Zhang J."/>
            <person name="Zhu Y."/>
            <person name="Du M."/>
            <person name="Zhao Y."/>
            <person name="Schartl M."/>
            <person name="Tang Q."/>
            <person name="Wang J."/>
        </authorList>
    </citation>
    <scope>NUCLEOTIDE SEQUENCE</scope>
</reference>
<keyword evidence="2" id="KW-1133">Transmembrane helix</keyword>
<protein>
    <submittedName>
        <fullName evidence="3">RUN and FYVE domain-containing protein 4-like</fullName>
    </submittedName>
</protein>
<dbReference type="GeneID" id="103388169"/>
<evidence type="ECO:0000256" key="1">
    <source>
        <dbReference type="SAM" id="MobiDB-lite"/>
    </source>
</evidence>
<reference evidence="3" key="2">
    <citation type="submission" date="2025-08" db="UniProtKB">
        <authorList>
            <consortium name="Ensembl"/>
        </authorList>
    </citation>
    <scope>IDENTIFICATION</scope>
</reference>
<feature type="transmembrane region" description="Helical" evidence="2">
    <location>
        <begin position="6"/>
        <end position="23"/>
    </location>
</feature>
<dbReference type="OMA" id="RNQMVES"/>
<dbReference type="RefSeq" id="XP_008321279.1">
    <property type="nucleotide sequence ID" value="XM_008323057.3"/>
</dbReference>
<dbReference type="Ensembl" id="ENSCSET00000002885.1">
    <property type="protein sequence ID" value="ENSCSEP00000002841.1"/>
    <property type="gene ID" value="ENSCSEG00000001878.1"/>
</dbReference>
<accession>A0A3P8UQ65</accession>
<keyword evidence="4" id="KW-1185">Reference proteome</keyword>
<dbReference type="FunCoup" id="A0A3P8UQ65">
    <property type="interactions" value="52"/>
</dbReference>
<organism evidence="3 4">
    <name type="scientific">Cynoglossus semilaevis</name>
    <name type="common">Tongue sole</name>
    <dbReference type="NCBI Taxonomy" id="244447"/>
    <lineage>
        <taxon>Eukaryota</taxon>
        <taxon>Metazoa</taxon>
        <taxon>Chordata</taxon>
        <taxon>Craniata</taxon>
        <taxon>Vertebrata</taxon>
        <taxon>Euteleostomi</taxon>
        <taxon>Actinopterygii</taxon>
        <taxon>Neopterygii</taxon>
        <taxon>Teleostei</taxon>
        <taxon>Neoteleostei</taxon>
        <taxon>Acanthomorphata</taxon>
        <taxon>Carangaria</taxon>
        <taxon>Pleuronectiformes</taxon>
        <taxon>Pleuronectoidei</taxon>
        <taxon>Cynoglossidae</taxon>
        <taxon>Cynoglossinae</taxon>
        <taxon>Cynoglossus</taxon>
    </lineage>
</organism>
<sequence>MKLAVVVVGLSVAVMVVMIYQALHQELQLRSLKARMVENTEEVKRKETAIALVKKRIDDLKAALNTANEKVKTLNDAKANTEKSTKAFQESLQACNNEKAETEKKKTEITATSDKLKAEHEETKKTTQDQIQALKQQILERDRAVCAFADTTKEDARKLCGISGASK</sequence>
<feature type="compositionally biased region" description="Basic and acidic residues" evidence="1">
    <location>
        <begin position="99"/>
        <end position="127"/>
    </location>
</feature>
<evidence type="ECO:0000256" key="2">
    <source>
        <dbReference type="SAM" id="Phobius"/>
    </source>
</evidence>
<keyword evidence="2" id="KW-0472">Membrane</keyword>
<evidence type="ECO:0000313" key="3">
    <source>
        <dbReference type="Ensembl" id="ENSCSEP00000002841.1"/>
    </source>
</evidence>
<feature type="region of interest" description="Disordered" evidence="1">
    <location>
        <begin position="99"/>
        <end position="128"/>
    </location>
</feature>
<dbReference type="InParanoid" id="A0A3P8UQ65"/>
<dbReference type="AlphaFoldDB" id="A0A3P8UQ65"/>
<dbReference type="KEGG" id="csem:103388169"/>
<keyword evidence="2" id="KW-0812">Transmembrane</keyword>
<dbReference type="Proteomes" id="UP000265120">
    <property type="component" value="Chromosome 13"/>
</dbReference>
<proteinExistence type="predicted"/>
<evidence type="ECO:0000313" key="4">
    <source>
        <dbReference type="Proteomes" id="UP000265120"/>
    </source>
</evidence>
<dbReference type="OrthoDB" id="8960309at2759"/>
<reference evidence="3" key="3">
    <citation type="submission" date="2025-09" db="UniProtKB">
        <authorList>
            <consortium name="Ensembl"/>
        </authorList>
    </citation>
    <scope>IDENTIFICATION</scope>
</reference>